<dbReference type="Pfam" id="PF00067">
    <property type="entry name" value="p450"/>
    <property type="match status" value="2"/>
</dbReference>
<comment type="caution">
    <text evidence="8">The sequence shown here is derived from an EMBL/GenBank/DDBJ whole genome shotgun (WGS) entry which is preliminary data.</text>
</comment>
<evidence type="ECO:0000313" key="8">
    <source>
        <dbReference type="EMBL" id="KUO17388.1"/>
    </source>
</evidence>
<dbReference type="CDD" id="cd11029">
    <property type="entry name" value="CYP107-like"/>
    <property type="match status" value="1"/>
</dbReference>
<organism evidence="8 9">
    <name type="scientific">Streptomyces dysideae</name>
    <dbReference type="NCBI Taxonomy" id="909626"/>
    <lineage>
        <taxon>Bacteria</taxon>
        <taxon>Bacillati</taxon>
        <taxon>Actinomycetota</taxon>
        <taxon>Actinomycetes</taxon>
        <taxon>Kitasatosporales</taxon>
        <taxon>Streptomycetaceae</taxon>
        <taxon>Streptomyces</taxon>
    </lineage>
</organism>
<protein>
    <submittedName>
        <fullName evidence="8">Cytochrome</fullName>
    </submittedName>
</protein>
<keyword evidence="2 7" id="KW-0349">Heme</keyword>
<dbReference type="GO" id="GO:0020037">
    <property type="term" value="F:heme binding"/>
    <property type="evidence" value="ECO:0007669"/>
    <property type="project" value="InterPro"/>
</dbReference>
<dbReference type="PROSITE" id="PS00086">
    <property type="entry name" value="CYTOCHROME_P450"/>
    <property type="match status" value="1"/>
</dbReference>
<evidence type="ECO:0000256" key="2">
    <source>
        <dbReference type="ARBA" id="ARBA00022617"/>
    </source>
</evidence>
<name>A0A101UV25_9ACTN</name>
<dbReference type="AlphaFoldDB" id="A0A101UV25"/>
<proteinExistence type="inferred from homology"/>
<evidence type="ECO:0000256" key="5">
    <source>
        <dbReference type="ARBA" id="ARBA00023004"/>
    </source>
</evidence>
<keyword evidence="5 7" id="KW-0408">Iron</keyword>
<dbReference type="STRING" id="909626.AQJ91_31245"/>
<keyword evidence="9" id="KW-1185">Reference proteome</keyword>
<dbReference type="SUPFAM" id="SSF48264">
    <property type="entry name" value="Cytochrome P450"/>
    <property type="match status" value="1"/>
</dbReference>
<accession>A0A101UV25</accession>
<gene>
    <name evidence="8" type="ORF">AQJ91_31245</name>
</gene>
<dbReference type="InterPro" id="IPR017972">
    <property type="entry name" value="Cyt_P450_CS"/>
</dbReference>
<evidence type="ECO:0000256" key="6">
    <source>
        <dbReference type="ARBA" id="ARBA00023033"/>
    </source>
</evidence>
<reference evidence="8 9" key="1">
    <citation type="submission" date="2015-10" db="EMBL/GenBank/DDBJ databases">
        <title>Draft genome sequence of Streptomyces sp. RV15, isolated from a marine sponge.</title>
        <authorList>
            <person name="Ruckert C."/>
            <person name="Abdelmohsen U.R."/>
            <person name="Winkler A."/>
            <person name="Hentschel U."/>
            <person name="Kalinowski J."/>
            <person name="Kampfer P."/>
            <person name="Glaeser S."/>
        </authorList>
    </citation>
    <scope>NUCLEOTIDE SEQUENCE [LARGE SCALE GENOMIC DNA]</scope>
    <source>
        <strain evidence="8 9">RV15</strain>
    </source>
</reference>
<dbReference type="PANTHER" id="PTHR46696">
    <property type="entry name" value="P450, PUTATIVE (EUROFUNG)-RELATED"/>
    <property type="match status" value="1"/>
</dbReference>
<keyword evidence="3 7" id="KW-0479">Metal-binding</keyword>
<evidence type="ECO:0000256" key="7">
    <source>
        <dbReference type="RuleBase" id="RU000461"/>
    </source>
</evidence>
<dbReference type="GO" id="GO:0005506">
    <property type="term" value="F:iron ion binding"/>
    <property type="evidence" value="ECO:0007669"/>
    <property type="project" value="InterPro"/>
</dbReference>
<dbReference type="Proteomes" id="UP000053260">
    <property type="component" value="Unassembled WGS sequence"/>
</dbReference>
<dbReference type="GO" id="GO:0004497">
    <property type="term" value="F:monooxygenase activity"/>
    <property type="evidence" value="ECO:0007669"/>
    <property type="project" value="UniProtKB-KW"/>
</dbReference>
<keyword evidence="6 7" id="KW-0503">Monooxygenase</keyword>
<evidence type="ECO:0000256" key="1">
    <source>
        <dbReference type="ARBA" id="ARBA00010617"/>
    </source>
</evidence>
<sequence length="413" mass="45949">MPPEFFTDPDPAPGATHAANARLRETGCPVHPINYPPGGDAYVVSEYETALSAFGDPRLSKSVDNAPAWFRDLLKDSSPVLIRNMITADAPEHTRLRRLVSRAFVPRRMALLRPRIQEITDELIDALPESGEVDLMEFAFTLPMRVICEFLGVPIEDRPDLHAWGHWLSGAPFADEESNRRLKEASDSIEQYLVGLLDRRRAEGLGDDLVSILLRAADEEGVFTNDELVSTLVLLIIAGHKTTANLIGNGMQALFSHPDQLELLCSKPELVESAVEEFLRFEPPVYRGTLRVATEEMELGGCPIPREGFVHILMDSANRDPEIFENPDRLDITRANNRHFAFGHGAHFCVGAPLSRVEGAVAFPALLRRLRGLERAVPHEELEWVFDNSTSRGLKKLPVRYTARLAADPEGAN</sequence>
<dbReference type="GO" id="GO:0016705">
    <property type="term" value="F:oxidoreductase activity, acting on paired donors, with incorporation or reduction of molecular oxygen"/>
    <property type="evidence" value="ECO:0007669"/>
    <property type="project" value="InterPro"/>
</dbReference>
<dbReference type="PANTHER" id="PTHR46696:SF1">
    <property type="entry name" value="CYTOCHROME P450 YJIB-RELATED"/>
    <property type="match status" value="1"/>
</dbReference>
<comment type="similarity">
    <text evidence="1 7">Belongs to the cytochrome P450 family.</text>
</comment>
<dbReference type="InterPro" id="IPR002397">
    <property type="entry name" value="Cyt_P450_B"/>
</dbReference>
<evidence type="ECO:0000256" key="3">
    <source>
        <dbReference type="ARBA" id="ARBA00022723"/>
    </source>
</evidence>
<keyword evidence="4 7" id="KW-0560">Oxidoreductase</keyword>
<evidence type="ECO:0000313" key="9">
    <source>
        <dbReference type="Proteomes" id="UP000053260"/>
    </source>
</evidence>
<dbReference type="InterPro" id="IPR036396">
    <property type="entry name" value="Cyt_P450_sf"/>
</dbReference>
<dbReference type="InterPro" id="IPR001128">
    <property type="entry name" value="Cyt_P450"/>
</dbReference>
<dbReference type="FunFam" id="1.10.630.10:FF:000018">
    <property type="entry name" value="Cytochrome P450 monooxygenase"/>
    <property type="match status" value="1"/>
</dbReference>
<evidence type="ECO:0000256" key="4">
    <source>
        <dbReference type="ARBA" id="ARBA00023002"/>
    </source>
</evidence>
<dbReference type="PRINTS" id="PR00359">
    <property type="entry name" value="BP450"/>
</dbReference>
<dbReference type="EMBL" id="LMXB01000076">
    <property type="protein sequence ID" value="KUO17388.1"/>
    <property type="molecule type" value="Genomic_DNA"/>
</dbReference>
<dbReference type="Gene3D" id="1.10.630.10">
    <property type="entry name" value="Cytochrome P450"/>
    <property type="match status" value="1"/>
</dbReference>